<dbReference type="EMBL" id="MU117982">
    <property type="protein sequence ID" value="KAF9650715.1"/>
    <property type="molecule type" value="Genomic_DNA"/>
</dbReference>
<organism evidence="1 2">
    <name type="scientific">Thelephora ganbajun</name>
    <name type="common">Ganba fungus</name>
    <dbReference type="NCBI Taxonomy" id="370292"/>
    <lineage>
        <taxon>Eukaryota</taxon>
        <taxon>Fungi</taxon>
        <taxon>Dikarya</taxon>
        <taxon>Basidiomycota</taxon>
        <taxon>Agaricomycotina</taxon>
        <taxon>Agaricomycetes</taxon>
        <taxon>Thelephorales</taxon>
        <taxon>Thelephoraceae</taxon>
        <taxon>Thelephora</taxon>
    </lineage>
</organism>
<evidence type="ECO:0000313" key="1">
    <source>
        <dbReference type="EMBL" id="KAF9650715.1"/>
    </source>
</evidence>
<reference evidence="1" key="2">
    <citation type="journal article" date="2020" name="Nat. Commun.">
        <title>Large-scale genome sequencing of mycorrhizal fungi provides insights into the early evolution of symbiotic traits.</title>
        <authorList>
            <person name="Miyauchi S."/>
            <person name="Kiss E."/>
            <person name="Kuo A."/>
            <person name="Drula E."/>
            <person name="Kohler A."/>
            <person name="Sanchez-Garcia M."/>
            <person name="Morin E."/>
            <person name="Andreopoulos B."/>
            <person name="Barry K.W."/>
            <person name="Bonito G."/>
            <person name="Buee M."/>
            <person name="Carver A."/>
            <person name="Chen C."/>
            <person name="Cichocki N."/>
            <person name="Clum A."/>
            <person name="Culley D."/>
            <person name="Crous P.W."/>
            <person name="Fauchery L."/>
            <person name="Girlanda M."/>
            <person name="Hayes R.D."/>
            <person name="Keri Z."/>
            <person name="LaButti K."/>
            <person name="Lipzen A."/>
            <person name="Lombard V."/>
            <person name="Magnuson J."/>
            <person name="Maillard F."/>
            <person name="Murat C."/>
            <person name="Nolan M."/>
            <person name="Ohm R.A."/>
            <person name="Pangilinan J."/>
            <person name="Pereira M.F."/>
            <person name="Perotto S."/>
            <person name="Peter M."/>
            <person name="Pfister S."/>
            <person name="Riley R."/>
            <person name="Sitrit Y."/>
            <person name="Stielow J.B."/>
            <person name="Szollosi G."/>
            <person name="Zifcakova L."/>
            <person name="Stursova M."/>
            <person name="Spatafora J.W."/>
            <person name="Tedersoo L."/>
            <person name="Vaario L.M."/>
            <person name="Yamada A."/>
            <person name="Yan M."/>
            <person name="Wang P."/>
            <person name="Xu J."/>
            <person name="Bruns T."/>
            <person name="Baldrian P."/>
            <person name="Vilgalys R."/>
            <person name="Dunand C."/>
            <person name="Henrissat B."/>
            <person name="Grigoriev I.V."/>
            <person name="Hibbett D."/>
            <person name="Nagy L.G."/>
            <person name="Martin F.M."/>
        </authorList>
    </citation>
    <scope>NUCLEOTIDE SEQUENCE</scope>
    <source>
        <strain evidence="1">P2</strain>
    </source>
</reference>
<accession>A0ACB6ZMS7</accession>
<reference evidence="1" key="1">
    <citation type="submission" date="2019-10" db="EMBL/GenBank/DDBJ databases">
        <authorList>
            <consortium name="DOE Joint Genome Institute"/>
            <person name="Kuo A."/>
            <person name="Miyauchi S."/>
            <person name="Kiss E."/>
            <person name="Drula E."/>
            <person name="Kohler A."/>
            <person name="Sanchez-Garcia M."/>
            <person name="Andreopoulos B."/>
            <person name="Barry K.W."/>
            <person name="Bonito G."/>
            <person name="Buee M."/>
            <person name="Carver A."/>
            <person name="Chen C."/>
            <person name="Cichocki N."/>
            <person name="Clum A."/>
            <person name="Culley D."/>
            <person name="Crous P.W."/>
            <person name="Fauchery L."/>
            <person name="Girlanda M."/>
            <person name="Hayes R."/>
            <person name="Keri Z."/>
            <person name="Labutti K."/>
            <person name="Lipzen A."/>
            <person name="Lombard V."/>
            <person name="Magnuson J."/>
            <person name="Maillard F."/>
            <person name="Morin E."/>
            <person name="Murat C."/>
            <person name="Nolan M."/>
            <person name="Ohm R."/>
            <person name="Pangilinan J."/>
            <person name="Pereira M."/>
            <person name="Perotto S."/>
            <person name="Peter M."/>
            <person name="Riley R."/>
            <person name="Sitrit Y."/>
            <person name="Stielow B."/>
            <person name="Szollosi G."/>
            <person name="Zifcakova L."/>
            <person name="Stursova M."/>
            <person name="Spatafora J.W."/>
            <person name="Tedersoo L."/>
            <person name="Vaario L.-M."/>
            <person name="Yamada A."/>
            <person name="Yan M."/>
            <person name="Wang P."/>
            <person name="Xu J."/>
            <person name="Bruns T."/>
            <person name="Baldrian P."/>
            <person name="Vilgalys R."/>
            <person name="Henrissat B."/>
            <person name="Grigoriev I.V."/>
            <person name="Hibbett D."/>
            <person name="Nagy L.G."/>
            <person name="Martin F.M."/>
        </authorList>
    </citation>
    <scope>NUCLEOTIDE SEQUENCE</scope>
    <source>
        <strain evidence="1">P2</strain>
    </source>
</reference>
<proteinExistence type="predicted"/>
<name>A0ACB6ZMS7_THEGA</name>
<keyword evidence="2" id="KW-1185">Reference proteome</keyword>
<protein>
    <submittedName>
        <fullName evidence="1">Uncharacterized protein</fullName>
    </submittedName>
</protein>
<evidence type="ECO:0000313" key="2">
    <source>
        <dbReference type="Proteomes" id="UP000886501"/>
    </source>
</evidence>
<dbReference type="Proteomes" id="UP000886501">
    <property type="component" value="Unassembled WGS sequence"/>
</dbReference>
<gene>
    <name evidence="1" type="ORF">BDM02DRAFT_3185194</name>
</gene>
<sequence>MRRHTPSLYTHHESPNADDWSGSQGSHAYGSSSSGTGSLKRSSKLKQRPSSSSTQQTSHSHNYSDIYNKFLRRYRSEPEADDQRHAHDNHYFLRGMGAPADGLDSDDEDPSILAASGENDRVSILMFDSESIRPETVEDRERLEWQTMLASVLSGDVLRTEKSRIATALETSNDELSHMYEDIWIGLRAKLRSRTVEEERKSLEERRLRVVDRVLDEVLHFRVDTSEAAKDPYEAALLQVNRVIHHLDVAMSLYPCLRAFYTDKPAAQSKVFQARIDTLNSWSNILSSLRHETGLLRRWTGNDSLDVIQETMGNVSDAFGNPISSQPEASTFIDRLLKEENVQRQFEKGSMITIHALVGAARDTQVNLWQLFTEMNLPTFETVLVPLVSFATNLSHHMLRVRLEYARKLKDPEVLIIDQMLEDIKVKIGFACTLKRQYDAFLAPDSNGNWNLPPCITLDYDRIILEALVFFFKLIHWKLKSGVKGIYFKETDIIESHWATFQDVSLTIVGGSAVVAEELCALTNKMMVRVTNYFETQIRMPANSRNRRGVDGTALPPASRARSVLSEEQIVSWYATILDGVRIRYRKLQRFGRALAQRLQLSAEYCIENVEMEHLVTALIESDHFLVYTQTYEEDSTYIIAPPSLRNNPCAISRLLTQAFHLSEEEEVSMFEAKEEDPDSIDYVDYILVLSPTTRFIWSGLVLLLELPRLDLDMKENRIRLIADGTQARLTAAKRQFCEVFMPVDEDGEPLEPVCGPLPCVVESQSHLPNVNNELRKITRATNRLAQSIVDSVHHVRTSLNCAKGHQELLENWYLFASEHGQHILKQMSGQTLMKFNQLLIKLAISWVSFICDDCDPDQRVTFKWAVNALEFALQRTKRNNILQLPDDQFELLRQKVASCMTLLISHFDILGARQEATQEKERQELAERQAANVLSEIESDAMLDTPPSSHYVDPAVRMFWERISNAVRELDTRRSETVSKDTVGRVLDEEKMVDRSLVSLAASSSNISIRWQQGRFIGAGSFGSVYLAVNLDTGALMAVKEIKYTEVAGLPNLYSQIKDELAVMEMLHHQNVVEYYGIEVHRDKVYIFEEYCQGGSLASLLEHGRIEDEGLIQVYTMQMLEGLAYLHAQGVVHRDVKPDNILLDHMGVIKFVDFGAAKILAKNQRSMQRSRRAMDSLGTKGGGLGMNNSLTGTPMYMSPEVIRNSQRGRHGAMDIWSMGCVVLECATGKKPWSNLDNEWAIMFHIGVATQHPPLPEPGQLSEAGISFLKECLTIDPLQRPSARELIDYPWMLEFREALMSYEEVELQTSPPVHIDEHFDTASVARQAAIIREQEIEAIRALSPASLTDTPFENTPPLPL</sequence>
<comment type="caution">
    <text evidence="1">The sequence shown here is derived from an EMBL/GenBank/DDBJ whole genome shotgun (WGS) entry which is preliminary data.</text>
</comment>